<protein>
    <recommendedName>
        <fullName evidence="3">Chaperone modulatory protein CbpM</fullName>
    </recommendedName>
</protein>
<proteinExistence type="predicted"/>
<sequence>MADQRWVAQVRDLLRDSVPVEHQTPYLQGDSSEYAPPARRSYDVAEIDRIATWYGLQREITWTLAAADVRRVEDLSGDQLAQLRRRLRQLEDCLQNGLGPPDAPPGI</sequence>
<name>A0ABU7UYP1_9GAMM</name>
<organism evidence="1 2">
    <name type="scientific">Aquilutibacter rugosus</name>
    <dbReference type="NCBI Taxonomy" id="3115820"/>
    <lineage>
        <taxon>Bacteria</taxon>
        <taxon>Pseudomonadati</taxon>
        <taxon>Pseudomonadota</taxon>
        <taxon>Gammaproteobacteria</taxon>
        <taxon>Lysobacterales</taxon>
        <taxon>Lysobacteraceae</taxon>
        <taxon>Aquilutibacter</taxon>
    </lineage>
</organism>
<reference evidence="1 2" key="1">
    <citation type="submission" date="2024-01" db="EMBL/GenBank/DDBJ databases">
        <title>Novel species of the genus Luteimonas isolated from rivers.</title>
        <authorList>
            <person name="Lu H."/>
        </authorList>
    </citation>
    <scope>NUCLEOTIDE SEQUENCE [LARGE SCALE GENOMIC DNA]</scope>
    <source>
        <strain evidence="1 2">FXH3W</strain>
    </source>
</reference>
<evidence type="ECO:0000313" key="1">
    <source>
        <dbReference type="EMBL" id="MEF2154687.1"/>
    </source>
</evidence>
<evidence type="ECO:0008006" key="3">
    <source>
        <dbReference type="Google" id="ProtNLM"/>
    </source>
</evidence>
<keyword evidence="2" id="KW-1185">Reference proteome</keyword>
<dbReference type="EMBL" id="JAZHBO010000001">
    <property type="protein sequence ID" value="MEF2154687.1"/>
    <property type="molecule type" value="Genomic_DNA"/>
</dbReference>
<evidence type="ECO:0000313" key="2">
    <source>
        <dbReference type="Proteomes" id="UP001356170"/>
    </source>
</evidence>
<dbReference type="RefSeq" id="WP_331702866.1">
    <property type="nucleotide sequence ID" value="NZ_JAZHBO010000001.1"/>
</dbReference>
<accession>A0ABU7UYP1</accession>
<gene>
    <name evidence="1" type="ORF">V3390_00295</name>
</gene>
<comment type="caution">
    <text evidence="1">The sequence shown here is derived from an EMBL/GenBank/DDBJ whole genome shotgun (WGS) entry which is preliminary data.</text>
</comment>
<dbReference type="Proteomes" id="UP001356170">
    <property type="component" value="Unassembled WGS sequence"/>
</dbReference>